<reference evidence="3" key="1">
    <citation type="submission" date="2021-01" db="EMBL/GenBank/DDBJ databases">
        <title>Modified the classification status of verrucomicrobia.</title>
        <authorList>
            <person name="Feng X."/>
        </authorList>
    </citation>
    <scope>NUCLEOTIDE SEQUENCE</scope>
    <source>
        <strain evidence="3">KCTC 22201</strain>
    </source>
</reference>
<proteinExistence type="predicted"/>
<gene>
    <name evidence="3" type="ORF">JIN81_16985</name>
</gene>
<dbReference type="RefSeq" id="WP_200282729.1">
    <property type="nucleotide sequence ID" value="NZ_JAENII010000016.1"/>
</dbReference>
<dbReference type="FunFam" id="2.30.180.10:FF:000032">
    <property type="entry name" value="Fasciclin domain-containing protein, putative"/>
    <property type="match status" value="1"/>
</dbReference>
<evidence type="ECO:0000313" key="4">
    <source>
        <dbReference type="Proteomes" id="UP000658278"/>
    </source>
</evidence>
<dbReference type="PANTHER" id="PTHR10900">
    <property type="entry name" value="PERIOSTIN-RELATED"/>
    <property type="match status" value="1"/>
</dbReference>
<dbReference type="InterPro" id="IPR000782">
    <property type="entry name" value="FAS1_domain"/>
</dbReference>
<dbReference type="SMART" id="SM00554">
    <property type="entry name" value="FAS1"/>
    <property type="match status" value="1"/>
</dbReference>
<protein>
    <submittedName>
        <fullName evidence="3">Fasciclin domain-containing protein</fullName>
    </submittedName>
</protein>
<dbReference type="PANTHER" id="PTHR10900:SF77">
    <property type="entry name" value="FI19380P1"/>
    <property type="match status" value="1"/>
</dbReference>
<feature type="signal peptide" evidence="1">
    <location>
        <begin position="1"/>
        <end position="26"/>
    </location>
</feature>
<dbReference type="EMBL" id="JAENII010000016">
    <property type="protein sequence ID" value="MBK1828732.1"/>
    <property type="molecule type" value="Genomic_DNA"/>
</dbReference>
<dbReference type="Pfam" id="PF02469">
    <property type="entry name" value="Fasciclin"/>
    <property type="match status" value="1"/>
</dbReference>
<organism evidence="3 4">
    <name type="scientific">Haloferula rosea</name>
    <dbReference type="NCBI Taxonomy" id="490093"/>
    <lineage>
        <taxon>Bacteria</taxon>
        <taxon>Pseudomonadati</taxon>
        <taxon>Verrucomicrobiota</taxon>
        <taxon>Verrucomicrobiia</taxon>
        <taxon>Verrucomicrobiales</taxon>
        <taxon>Verrucomicrobiaceae</taxon>
        <taxon>Haloferula</taxon>
    </lineage>
</organism>
<dbReference type="SUPFAM" id="SSF82153">
    <property type="entry name" value="FAS1 domain"/>
    <property type="match status" value="1"/>
</dbReference>
<evidence type="ECO:0000313" key="3">
    <source>
        <dbReference type="EMBL" id="MBK1828732.1"/>
    </source>
</evidence>
<feature type="domain" description="FAS1" evidence="2">
    <location>
        <begin position="87"/>
        <end position="218"/>
    </location>
</feature>
<dbReference type="PROSITE" id="PS50213">
    <property type="entry name" value="FAS1"/>
    <property type="match status" value="1"/>
</dbReference>
<evidence type="ECO:0000256" key="1">
    <source>
        <dbReference type="SAM" id="SignalP"/>
    </source>
</evidence>
<dbReference type="InterPro" id="IPR036378">
    <property type="entry name" value="FAS1_dom_sf"/>
</dbReference>
<keyword evidence="4" id="KW-1185">Reference proteome</keyword>
<accession>A0A934RFU5</accession>
<evidence type="ECO:0000259" key="2">
    <source>
        <dbReference type="PROSITE" id="PS50213"/>
    </source>
</evidence>
<keyword evidence="1" id="KW-0732">Signal</keyword>
<dbReference type="Proteomes" id="UP000658278">
    <property type="component" value="Unassembled WGS sequence"/>
</dbReference>
<sequence>MKHMTKNDIIATAAALAILPLSAVNATPKPGNSGEELVNQEPVTDPVNLSEVAEDAVDTVKGVAEDTTNAVKDAAGKVIFIQQDYSDEKLVDVIDDIESLETLSDLIDDADLEEQLNQPGPYTIFAPTNKAFEKLGEEKLEMLQDEDNHATLRSCLLGHVVDGKAMAADVSTGTLNTSASTKIDVKVTDAAVMVDDAKVIITDIVTSNGVIHMIDTVLTDK</sequence>
<feature type="chain" id="PRO_5037118466" evidence="1">
    <location>
        <begin position="27"/>
        <end position="221"/>
    </location>
</feature>
<dbReference type="InterPro" id="IPR050904">
    <property type="entry name" value="Adhesion/Biosynth-related"/>
</dbReference>
<dbReference type="AlphaFoldDB" id="A0A934RFU5"/>
<name>A0A934RFU5_9BACT</name>
<dbReference type="Gene3D" id="2.30.180.10">
    <property type="entry name" value="FAS1 domain"/>
    <property type="match status" value="1"/>
</dbReference>
<comment type="caution">
    <text evidence="3">The sequence shown here is derived from an EMBL/GenBank/DDBJ whole genome shotgun (WGS) entry which is preliminary data.</text>
</comment>